<evidence type="ECO:0000256" key="2">
    <source>
        <dbReference type="SAM" id="SignalP"/>
    </source>
</evidence>
<protein>
    <submittedName>
        <fullName evidence="3">Putative target of rapamycin (TOR) kinase 1</fullName>
    </submittedName>
</protein>
<dbReference type="VEuPathDB" id="TriTrypDB:TcYC6_0022260"/>
<name>A0A2V2WG60_TRYCR</name>
<dbReference type="VEuPathDB" id="TriTrypDB:TCDM_09909"/>
<evidence type="ECO:0000313" key="4">
    <source>
        <dbReference type="Proteomes" id="UP000246078"/>
    </source>
</evidence>
<accession>A0A2V2WG60</accession>
<sequence>MGKKPFYHAGRARAVLLALLAFSAILPSNMDVWVDNTSPQGAANKGSSKSHAMTWAATDIRVLGSRGVQTSSAYVRSAENPTDGISRGRVFTLQTWRRGATGSGAVLWLEGDQSLSLMLYINMHLRSVKLSVCSKPRCFSYFYFYYIFFFLLCFVFIK</sequence>
<keyword evidence="2" id="KW-0732">Signal</keyword>
<keyword evidence="1" id="KW-1133">Transmembrane helix</keyword>
<evidence type="ECO:0000313" key="3">
    <source>
        <dbReference type="EMBL" id="PWV07315.1"/>
    </source>
</evidence>
<keyword evidence="1" id="KW-0472">Membrane</keyword>
<dbReference type="VEuPathDB" id="TriTrypDB:TcBrA4_0063740"/>
<comment type="caution">
    <text evidence="3">The sequence shown here is derived from an EMBL/GenBank/DDBJ whole genome shotgun (WGS) entry which is preliminary data.</text>
</comment>
<feature type="signal peptide" evidence="2">
    <location>
        <begin position="1"/>
        <end position="30"/>
    </location>
</feature>
<keyword evidence="3" id="KW-0808">Transferase</keyword>
<dbReference type="GO" id="GO:0016301">
    <property type="term" value="F:kinase activity"/>
    <property type="evidence" value="ECO:0007669"/>
    <property type="project" value="UniProtKB-KW"/>
</dbReference>
<dbReference type="Proteomes" id="UP000246078">
    <property type="component" value="Unassembled WGS sequence"/>
</dbReference>
<organism evidence="3 4">
    <name type="scientific">Trypanosoma cruzi</name>
    <dbReference type="NCBI Taxonomy" id="5693"/>
    <lineage>
        <taxon>Eukaryota</taxon>
        <taxon>Discoba</taxon>
        <taxon>Euglenozoa</taxon>
        <taxon>Kinetoplastea</taxon>
        <taxon>Metakinetoplastina</taxon>
        <taxon>Trypanosomatida</taxon>
        <taxon>Trypanosomatidae</taxon>
        <taxon>Trypanosoma</taxon>
        <taxon>Schizotrypanum</taxon>
    </lineage>
</organism>
<dbReference type="AlphaFoldDB" id="A0A2V2WG60"/>
<proteinExistence type="predicted"/>
<dbReference type="VEuPathDB" id="TriTrypDB:TCSYLVIO_008306"/>
<dbReference type="VEuPathDB" id="TriTrypDB:C3747_103g60"/>
<keyword evidence="3" id="KW-0418">Kinase</keyword>
<reference evidence="3 4" key="1">
    <citation type="journal article" date="2018" name="Microb. Genom.">
        <title>Expanding an expanded genome: long-read sequencing of Trypanosoma cruzi.</title>
        <authorList>
            <person name="Berna L."/>
            <person name="Rodriguez M."/>
            <person name="Chiribao M.L."/>
            <person name="Parodi-Talice A."/>
            <person name="Pita S."/>
            <person name="Rijo G."/>
            <person name="Alvarez-Valin F."/>
            <person name="Robello C."/>
        </authorList>
    </citation>
    <scope>NUCLEOTIDE SEQUENCE [LARGE SCALE GENOMIC DNA]</scope>
    <source>
        <strain evidence="3 4">TCC</strain>
    </source>
</reference>
<dbReference type="VEuPathDB" id="TriTrypDB:TcG_05239"/>
<feature type="transmembrane region" description="Helical" evidence="1">
    <location>
        <begin position="139"/>
        <end position="157"/>
    </location>
</feature>
<dbReference type="VEuPathDB" id="TriTrypDB:TcCL_NonESM05135"/>
<dbReference type="EMBL" id="PRFC01000103">
    <property type="protein sequence ID" value="PWV07315.1"/>
    <property type="molecule type" value="Genomic_DNA"/>
</dbReference>
<evidence type="ECO:0000256" key="1">
    <source>
        <dbReference type="SAM" id="Phobius"/>
    </source>
</evidence>
<feature type="chain" id="PRO_5015900931" evidence="2">
    <location>
        <begin position="31"/>
        <end position="158"/>
    </location>
</feature>
<keyword evidence="1" id="KW-0812">Transmembrane</keyword>
<gene>
    <name evidence="3" type="ORF">C3747_103g60</name>
</gene>